<protein>
    <submittedName>
        <fullName evidence="10">Aminoacyl-histidine dipeptidase</fullName>
    </submittedName>
</protein>
<keyword evidence="6" id="KW-0862">Zinc</keyword>
<dbReference type="Pfam" id="PF01546">
    <property type="entry name" value="Peptidase_M20"/>
    <property type="match status" value="1"/>
</dbReference>
<dbReference type="FunFam" id="3.40.630.10:FF:000015">
    <property type="entry name" value="Aminoacyl-histidine dipeptidase PepD"/>
    <property type="match status" value="1"/>
</dbReference>
<keyword evidence="11" id="KW-1185">Reference proteome</keyword>
<feature type="domain" description="Peptidase M20 dimerisation" evidence="9">
    <location>
        <begin position="234"/>
        <end position="316"/>
    </location>
</feature>
<dbReference type="OrthoDB" id="191370at2759"/>
<evidence type="ECO:0000259" key="9">
    <source>
        <dbReference type="Pfam" id="PF07687"/>
    </source>
</evidence>
<dbReference type="PIRSF" id="PIRSF016599">
    <property type="entry name" value="Xaa-His_dipept"/>
    <property type="match status" value="1"/>
</dbReference>
<dbReference type="InterPro" id="IPR002933">
    <property type="entry name" value="Peptidase_M20"/>
</dbReference>
<evidence type="ECO:0000256" key="4">
    <source>
        <dbReference type="ARBA" id="ARBA00022723"/>
    </source>
</evidence>
<proteinExistence type="predicted"/>
<sequence length="517" mass="54888">MMLHPAAANISIPPDNLQAIQGLEPSSVWSQFAILSSIPRPSKQEEAILQYIKDFAAHHNLSWKQDKVGNLALFYPGTVPDAPPVVLQGHVDMVTEKNSGTDHDFDKDPIRFEPNLVNGSWLTAQGTTLGADNGIGVAVILALLSTPTDDKTVMLPPLEALFTVDEETGLTGAFALDASALELKGKTMLNLDTEEWTELYVGCAGGGESFLTLPLEREAATESEGKVVELRVDGLLGGHSGINIHEGRGNAVMLCAAATQAVLNQLDGVVKLVSLSGGDKHNAIAREAKAVLFLSNPDAENAVKEIAERQQEAAKAEFGVLEKNLRVVLLDSTEQNCGMPLTKTSSEKLLSMMLSLPHGAIKFSHAMPDLVETSNNVAALTMPDGDKAVVLCSTRSSINTALESARDKLAAVATLAGATIERTPYYPGWNPNMDSEILKIAKDILAGKIGRSPGVKAIHAGLECGMLIEKLGGGVDALSFGPTITGAHSPDESINVETVPPFFDLVKEILAQLAQKK</sequence>
<accession>A0A9K3PFH0</accession>
<dbReference type="EMBL" id="JAGRRH010000024">
    <property type="protein sequence ID" value="KAG7342929.1"/>
    <property type="molecule type" value="Genomic_DNA"/>
</dbReference>
<dbReference type="GO" id="GO:0006508">
    <property type="term" value="P:proteolysis"/>
    <property type="evidence" value="ECO:0007669"/>
    <property type="project" value="UniProtKB-KW"/>
</dbReference>
<gene>
    <name evidence="10" type="ORF">IV203_020874</name>
</gene>
<evidence type="ECO:0000256" key="8">
    <source>
        <dbReference type="ARBA" id="ARBA00023285"/>
    </source>
</evidence>
<dbReference type="NCBIfam" id="TIGR01893">
    <property type="entry name" value="aa-his-dipept"/>
    <property type="match status" value="1"/>
</dbReference>
<comment type="cofactor">
    <cofactor evidence="1">
        <name>Co(2+)</name>
        <dbReference type="ChEBI" id="CHEBI:48828"/>
    </cofactor>
</comment>
<dbReference type="Proteomes" id="UP000693970">
    <property type="component" value="Unassembled WGS sequence"/>
</dbReference>
<evidence type="ECO:0000256" key="1">
    <source>
        <dbReference type="ARBA" id="ARBA00001941"/>
    </source>
</evidence>
<keyword evidence="3" id="KW-0645">Protease</keyword>
<comment type="caution">
    <text evidence="10">The sequence shown here is derived from an EMBL/GenBank/DDBJ whole genome shotgun (WGS) entry which is preliminary data.</text>
</comment>
<dbReference type="PANTHER" id="PTHR43501">
    <property type="entry name" value="CYTOSOL NON-SPECIFIC DIPEPTIDASE"/>
    <property type="match status" value="1"/>
</dbReference>
<dbReference type="InterPro" id="IPR001160">
    <property type="entry name" value="Peptidase_M20C"/>
</dbReference>
<dbReference type="GO" id="GO:0070573">
    <property type="term" value="F:metallodipeptidase activity"/>
    <property type="evidence" value="ECO:0007669"/>
    <property type="project" value="TreeGrafter"/>
</dbReference>
<evidence type="ECO:0000256" key="7">
    <source>
        <dbReference type="ARBA" id="ARBA00023049"/>
    </source>
</evidence>
<dbReference type="InterPro" id="IPR011650">
    <property type="entry name" value="Peptidase_M20_dimer"/>
</dbReference>
<dbReference type="CDD" id="cd03890">
    <property type="entry name" value="M20_pepD"/>
    <property type="match status" value="1"/>
</dbReference>
<dbReference type="GO" id="GO:0046872">
    <property type="term" value="F:metal ion binding"/>
    <property type="evidence" value="ECO:0007669"/>
    <property type="project" value="UniProtKB-KW"/>
</dbReference>
<evidence type="ECO:0000256" key="2">
    <source>
        <dbReference type="ARBA" id="ARBA00001947"/>
    </source>
</evidence>
<dbReference type="AlphaFoldDB" id="A0A9K3PFH0"/>
<keyword evidence="5" id="KW-0378">Hydrolase</keyword>
<name>A0A9K3PFH0_9STRA</name>
<dbReference type="FunFam" id="3.40.630.10:FF:000018">
    <property type="entry name" value="Aminoacyl-histidine dipeptidase PepD"/>
    <property type="match status" value="1"/>
</dbReference>
<reference evidence="10" key="2">
    <citation type="submission" date="2021-04" db="EMBL/GenBank/DDBJ databases">
        <authorList>
            <person name="Podell S."/>
        </authorList>
    </citation>
    <scope>NUCLEOTIDE SEQUENCE</scope>
    <source>
        <strain evidence="10">Hildebrandi</strain>
    </source>
</reference>
<evidence type="ECO:0000313" key="11">
    <source>
        <dbReference type="Proteomes" id="UP000693970"/>
    </source>
</evidence>
<dbReference type="GO" id="GO:0005829">
    <property type="term" value="C:cytosol"/>
    <property type="evidence" value="ECO:0007669"/>
    <property type="project" value="TreeGrafter"/>
</dbReference>
<evidence type="ECO:0000313" key="10">
    <source>
        <dbReference type="EMBL" id="KAG7342929.1"/>
    </source>
</evidence>
<evidence type="ECO:0000256" key="6">
    <source>
        <dbReference type="ARBA" id="ARBA00022833"/>
    </source>
</evidence>
<reference evidence="10" key="1">
    <citation type="journal article" date="2021" name="Sci. Rep.">
        <title>Diploid genomic architecture of Nitzschia inconspicua, an elite biomass production diatom.</title>
        <authorList>
            <person name="Oliver A."/>
            <person name="Podell S."/>
            <person name="Pinowska A."/>
            <person name="Traller J.C."/>
            <person name="Smith S.R."/>
            <person name="McClure R."/>
            <person name="Beliaev A."/>
            <person name="Bohutskyi P."/>
            <person name="Hill E.A."/>
            <person name="Rabines A."/>
            <person name="Zheng H."/>
            <person name="Allen L.Z."/>
            <person name="Kuo A."/>
            <person name="Grigoriev I.V."/>
            <person name="Allen A.E."/>
            <person name="Hazlebeck D."/>
            <person name="Allen E.E."/>
        </authorList>
    </citation>
    <scope>NUCLEOTIDE SEQUENCE</scope>
    <source>
        <strain evidence="10">Hildebrandi</strain>
    </source>
</reference>
<dbReference type="Pfam" id="PF07687">
    <property type="entry name" value="M20_dimer"/>
    <property type="match status" value="1"/>
</dbReference>
<evidence type="ECO:0000256" key="5">
    <source>
        <dbReference type="ARBA" id="ARBA00022801"/>
    </source>
</evidence>
<evidence type="ECO:0000256" key="3">
    <source>
        <dbReference type="ARBA" id="ARBA00022670"/>
    </source>
</evidence>
<dbReference type="PANTHER" id="PTHR43501:SF1">
    <property type="entry name" value="CYTOSOL NON-SPECIFIC DIPEPTIDASE"/>
    <property type="match status" value="1"/>
</dbReference>
<keyword evidence="4" id="KW-0479">Metal-binding</keyword>
<comment type="cofactor">
    <cofactor evidence="2">
        <name>Zn(2+)</name>
        <dbReference type="ChEBI" id="CHEBI:29105"/>
    </cofactor>
</comment>
<keyword evidence="7" id="KW-0482">Metalloprotease</keyword>
<organism evidence="10 11">
    <name type="scientific">Nitzschia inconspicua</name>
    <dbReference type="NCBI Taxonomy" id="303405"/>
    <lineage>
        <taxon>Eukaryota</taxon>
        <taxon>Sar</taxon>
        <taxon>Stramenopiles</taxon>
        <taxon>Ochrophyta</taxon>
        <taxon>Bacillariophyta</taxon>
        <taxon>Bacillariophyceae</taxon>
        <taxon>Bacillariophycidae</taxon>
        <taxon>Bacillariales</taxon>
        <taxon>Bacillariaceae</taxon>
        <taxon>Nitzschia</taxon>
    </lineage>
</organism>
<keyword evidence="8" id="KW-0170">Cobalt</keyword>